<proteinExistence type="predicted"/>
<accession>A0A1F5GDB0</accession>
<protein>
    <submittedName>
        <fullName evidence="1">Uncharacterized protein</fullName>
    </submittedName>
</protein>
<dbReference type="Proteomes" id="UP000177124">
    <property type="component" value="Unassembled WGS sequence"/>
</dbReference>
<dbReference type="AlphaFoldDB" id="A0A1F5GDB0"/>
<comment type="caution">
    <text evidence="1">The sequence shown here is derived from an EMBL/GenBank/DDBJ whole genome shotgun (WGS) entry which is preliminary data.</text>
</comment>
<organism evidence="1 2">
    <name type="scientific">Candidatus Curtissbacteria bacterium RIFCSPHIGHO2_02_FULL_42_15</name>
    <dbReference type="NCBI Taxonomy" id="1797716"/>
    <lineage>
        <taxon>Bacteria</taxon>
        <taxon>Candidatus Curtissiibacteriota</taxon>
    </lineage>
</organism>
<gene>
    <name evidence="1" type="ORF">A3D07_04025</name>
</gene>
<reference evidence="1 2" key="1">
    <citation type="journal article" date="2016" name="Nat. Commun.">
        <title>Thousands of microbial genomes shed light on interconnected biogeochemical processes in an aquifer system.</title>
        <authorList>
            <person name="Anantharaman K."/>
            <person name="Brown C.T."/>
            <person name="Hug L.A."/>
            <person name="Sharon I."/>
            <person name="Castelle C.J."/>
            <person name="Probst A.J."/>
            <person name="Thomas B.C."/>
            <person name="Singh A."/>
            <person name="Wilkins M.J."/>
            <person name="Karaoz U."/>
            <person name="Brodie E.L."/>
            <person name="Williams K.H."/>
            <person name="Hubbard S.S."/>
            <person name="Banfield J.F."/>
        </authorList>
    </citation>
    <scope>NUCLEOTIDE SEQUENCE [LARGE SCALE GENOMIC DNA]</scope>
</reference>
<dbReference type="EMBL" id="MFBF01000060">
    <property type="protein sequence ID" value="OGD89863.1"/>
    <property type="molecule type" value="Genomic_DNA"/>
</dbReference>
<name>A0A1F5GDB0_9BACT</name>
<dbReference type="STRING" id="1797716.A3D07_04025"/>
<evidence type="ECO:0000313" key="2">
    <source>
        <dbReference type="Proteomes" id="UP000177124"/>
    </source>
</evidence>
<sequence>MTEILRILPHHFEPRCINGVWIVPCPDVNIKIAFDKKYKNTDGFRDLGKFRNVPVLISGSNDEELGSIDNPLPSKSPDSKANYLMWREREINGEKLLIAVQTLEEFTMTSHHQHGSSEEKFRRLVGKLYSYHNEEVMRVSDKLKVLPGDSHLSFTTDQVAITILVQRGEDIVHDYLQQPNYEFLEEQAYLLDNQLGQ</sequence>
<evidence type="ECO:0000313" key="1">
    <source>
        <dbReference type="EMBL" id="OGD89863.1"/>
    </source>
</evidence>